<dbReference type="EMBL" id="FPBD01000006">
    <property type="protein sequence ID" value="SFU00121.1"/>
    <property type="molecule type" value="Genomic_DNA"/>
</dbReference>
<dbReference type="GO" id="GO:0005886">
    <property type="term" value="C:plasma membrane"/>
    <property type="evidence" value="ECO:0007669"/>
    <property type="project" value="UniProtKB-SubCell"/>
</dbReference>
<dbReference type="Pfam" id="PF01810">
    <property type="entry name" value="LysE"/>
    <property type="match status" value="1"/>
</dbReference>
<evidence type="ECO:0000313" key="7">
    <source>
        <dbReference type="EMBL" id="SFU00121.1"/>
    </source>
</evidence>
<dbReference type="PANTHER" id="PTHR30086">
    <property type="entry name" value="ARGININE EXPORTER PROTEIN ARGO"/>
    <property type="match status" value="1"/>
</dbReference>
<dbReference type="InterPro" id="IPR001123">
    <property type="entry name" value="LeuE-type"/>
</dbReference>
<dbReference type="Proteomes" id="UP000183371">
    <property type="component" value="Unassembled WGS sequence"/>
</dbReference>
<dbReference type="PANTHER" id="PTHR30086:SF20">
    <property type="entry name" value="ARGININE EXPORTER PROTEIN ARGO-RELATED"/>
    <property type="match status" value="1"/>
</dbReference>
<dbReference type="RefSeq" id="WP_244271950.1">
    <property type="nucleotide sequence ID" value="NZ_FPBD01000006.1"/>
</dbReference>
<comment type="subcellular location">
    <subcellularLocation>
        <location evidence="1">Cell membrane</location>
        <topology evidence="1">Multi-pass membrane protein</topology>
    </subcellularLocation>
</comment>
<evidence type="ECO:0000256" key="1">
    <source>
        <dbReference type="ARBA" id="ARBA00004651"/>
    </source>
</evidence>
<evidence type="ECO:0000256" key="6">
    <source>
        <dbReference type="SAM" id="Phobius"/>
    </source>
</evidence>
<keyword evidence="5 6" id="KW-0472">Membrane</keyword>
<feature type="transmembrane region" description="Helical" evidence="6">
    <location>
        <begin position="76"/>
        <end position="97"/>
    </location>
</feature>
<feature type="transmembrane region" description="Helical" evidence="6">
    <location>
        <begin position="6"/>
        <end position="25"/>
    </location>
</feature>
<evidence type="ECO:0000256" key="4">
    <source>
        <dbReference type="ARBA" id="ARBA00022989"/>
    </source>
</evidence>
<keyword evidence="2" id="KW-1003">Cell membrane</keyword>
<evidence type="ECO:0000256" key="3">
    <source>
        <dbReference type="ARBA" id="ARBA00022692"/>
    </source>
</evidence>
<reference evidence="8" key="1">
    <citation type="submission" date="2016-10" db="EMBL/GenBank/DDBJ databases">
        <authorList>
            <person name="Varghese N."/>
            <person name="Submissions S."/>
        </authorList>
    </citation>
    <scope>NUCLEOTIDE SEQUENCE [LARGE SCALE GENOMIC DNA]</scope>
    <source>
        <strain evidence="8">DSM 17465</strain>
    </source>
</reference>
<feature type="transmembrane region" description="Helical" evidence="6">
    <location>
        <begin position="193"/>
        <end position="211"/>
    </location>
</feature>
<feature type="transmembrane region" description="Helical" evidence="6">
    <location>
        <begin position="46"/>
        <end position="70"/>
    </location>
</feature>
<keyword evidence="8" id="KW-1185">Reference proteome</keyword>
<evidence type="ECO:0000256" key="2">
    <source>
        <dbReference type="ARBA" id="ARBA00022475"/>
    </source>
</evidence>
<protein>
    <submittedName>
        <fullName evidence="7">Threonine/homoserine/homoserine lactone efflux protein</fullName>
    </submittedName>
</protein>
<gene>
    <name evidence="7" type="ORF">SAMN05444141_106103</name>
</gene>
<name>A0A1I7CL11_9HYPH</name>
<organism evidence="7 8">
    <name type="scientific">Pseudovibrio denitrificans</name>
    <dbReference type="NCBI Taxonomy" id="258256"/>
    <lineage>
        <taxon>Bacteria</taxon>
        <taxon>Pseudomonadati</taxon>
        <taxon>Pseudomonadota</taxon>
        <taxon>Alphaproteobacteria</taxon>
        <taxon>Hyphomicrobiales</taxon>
        <taxon>Stappiaceae</taxon>
        <taxon>Pseudovibrio</taxon>
    </lineage>
</organism>
<proteinExistence type="predicted"/>
<dbReference type="AlphaFoldDB" id="A0A1I7CL11"/>
<feature type="transmembrane region" description="Helical" evidence="6">
    <location>
        <begin position="160"/>
        <end position="181"/>
    </location>
</feature>
<dbReference type="PIRSF" id="PIRSF006324">
    <property type="entry name" value="LeuE"/>
    <property type="match status" value="1"/>
</dbReference>
<evidence type="ECO:0000313" key="8">
    <source>
        <dbReference type="Proteomes" id="UP000183371"/>
    </source>
</evidence>
<keyword evidence="3 6" id="KW-0812">Transmembrane</keyword>
<accession>A0A1I7CL11</accession>
<sequence length="214" mass="22896">MMEHRVIPIDVLAGFFTVTVLLALAPGPDNIFVLTQSAVCGRMAGIAVTLGLCTGLIFHTTAVALGVSAIFQASELAFTVVKVLGVGYLLYLAWGAFRAKPEPVQQNSKVDHSSLIPLYRRGVIMNITNPKVAIFFLSFFPQFVDPSYGPVMPQFLQLGIVFMLSAILVFGSIAFAAGSIGDRLSRSVTAQKVMNRIASVVFVGMALKLAAATR</sequence>
<keyword evidence="4 6" id="KW-1133">Transmembrane helix</keyword>
<evidence type="ECO:0000256" key="5">
    <source>
        <dbReference type="ARBA" id="ARBA00023136"/>
    </source>
</evidence>
<feature type="transmembrane region" description="Helical" evidence="6">
    <location>
        <begin position="118"/>
        <end position="140"/>
    </location>
</feature>
<dbReference type="GO" id="GO:0015171">
    <property type="term" value="F:amino acid transmembrane transporter activity"/>
    <property type="evidence" value="ECO:0007669"/>
    <property type="project" value="TreeGrafter"/>
</dbReference>